<protein>
    <submittedName>
        <fullName evidence="3">Uncharacterized protein</fullName>
    </submittedName>
</protein>
<organism evidence="3 4">
    <name type="scientific">Nocardiopsis aegyptia</name>
    <dbReference type="NCBI Taxonomy" id="220378"/>
    <lineage>
        <taxon>Bacteria</taxon>
        <taxon>Bacillati</taxon>
        <taxon>Actinomycetota</taxon>
        <taxon>Actinomycetes</taxon>
        <taxon>Streptosporangiales</taxon>
        <taxon>Nocardiopsidaceae</taxon>
        <taxon>Nocardiopsis</taxon>
    </lineage>
</organism>
<dbReference type="RefSeq" id="WP_179825737.1">
    <property type="nucleotide sequence ID" value="NZ_JACCFS010000001.1"/>
</dbReference>
<dbReference type="Proteomes" id="UP000572051">
    <property type="component" value="Unassembled WGS sequence"/>
</dbReference>
<evidence type="ECO:0000256" key="2">
    <source>
        <dbReference type="SAM" id="Phobius"/>
    </source>
</evidence>
<dbReference type="EMBL" id="JACCFS010000001">
    <property type="protein sequence ID" value="NYJ36081.1"/>
    <property type="molecule type" value="Genomic_DNA"/>
</dbReference>
<feature type="transmembrane region" description="Helical" evidence="2">
    <location>
        <begin position="51"/>
        <end position="68"/>
    </location>
</feature>
<comment type="caution">
    <text evidence="3">The sequence shown here is derived from an EMBL/GenBank/DDBJ whole genome shotgun (WGS) entry which is preliminary data.</text>
</comment>
<name>A0A7Z0EQW5_9ACTN</name>
<feature type="compositionally biased region" description="Low complexity" evidence="1">
    <location>
        <begin position="332"/>
        <end position="341"/>
    </location>
</feature>
<accession>A0A7Z0EQW5</accession>
<evidence type="ECO:0000256" key="1">
    <source>
        <dbReference type="SAM" id="MobiDB-lite"/>
    </source>
</evidence>
<evidence type="ECO:0000313" key="4">
    <source>
        <dbReference type="Proteomes" id="UP000572051"/>
    </source>
</evidence>
<feature type="compositionally biased region" description="Basic and acidic residues" evidence="1">
    <location>
        <begin position="344"/>
        <end position="353"/>
    </location>
</feature>
<dbReference type="AlphaFoldDB" id="A0A7Z0EQW5"/>
<keyword evidence="2" id="KW-0812">Transmembrane</keyword>
<sequence>MELKKYDDVFPVFDPTLPMAGHPGLREQTVHVRVEPPGAPPFVRETRRERLLMGAVPFAVALFLMALCDFVLDMTLLSVAVGFLLLFPYVPLHLSEKGIKGELAALGGGIFWSLWGLGLSAMGGAFFPFIFVHGLRYGLFVVLGKWVEFVVPRDRFVDPRDLGYMARGRLRRVQNACRRVEAAQRVVPDFDGRSALTVLREEEWLVARDLARIAPLTEEVEGLRADAASDRVRAALRSREAAVGAAERVVDRRLERIEDYLRPVNAALTALKEWEQLSRLSVGGDAYDDLIAHAAGGPSGELAHGLAGDHALRAAEEAIRAHVREADEAASRLASASRADSPYPDDRTGLGGW</sequence>
<feature type="transmembrane region" description="Helical" evidence="2">
    <location>
        <begin position="74"/>
        <end position="92"/>
    </location>
</feature>
<keyword evidence="4" id="KW-1185">Reference proteome</keyword>
<keyword evidence="2" id="KW-1133">Transmembrane helix</keyword>
<feature type="transmembrane region" description="Helical" evidence="2">
    <location>
        <begin position="104"/>
        <end position="131"/>
    </location>
</feature>
<evidence type="ECO:0000313" key="3">
    <source>
        <dbReference type="EMBL" id="NYJ36081.1"/>
    </source>
</evidence>
<feature type="region of interest" description="Disordered" evidence="1">
    <location>
        <begin position="332"/>
        <end position="353"/>
    </location>
</feature>
<proteinExistence type="predicted"/>
<reference evidence="3 4" key="1">
    <citation type="submission" date="2020-07" db="EMBL/GenBank/DDBJ databases">
        <title>Sequencing the genomes of 1000 actinobacteria strains.</title>
        <authorList>
            <person name="Klenk H.-P."/>
        </authorList>
    </citation>
    <scope>NUCLEOTIDE SEQUENCE [LARGE SCALE GENOMIC DNA]</scope>
    <source>
        <strain evidence="3 4">DSM 44442</strain>
    </source>
</reference>
<gene>
    <name evidence="3" type="ORF">HNR10_003962</name>
</gene>
<keyword evidence="2" id="KW-0472">Membrane</keyword>